<gene>
    <name evidence="1" type="ORF">OQ273_18975</name>
</gene>
<reference evidence="1" key="1">
    <citation type="submission" date="2022-11" db="EMBL/GenBank/DDBJ databases">
        <title>Draft genome sequence of Hoeflea poritis E7-10 and Hoeflea prorocentri PM5-8, separated from scleractinian coral Porites lutea and marine dinoflagellate.</title>
        <authorList>
            <person name="Zhang G."/>
            <person name="Wei Q."/>
            <person name="Cai L."/>
        </authorList>
    </citation>
    <scope>NUCLEOTIDE SEQUENCE</scope>
    <source>
        <strain evidence="1">PM5-8</strain>
    </source>
</reference>
<proteinExistence type="predicted"/>
<sequence>MSHADHDWIVFHRVRFAEPVDGLGNPFPGPKSAAAWRFYPASQLSEDNMRNFNNDEWGGFGIYPNREAAQAVFDVPEAHLSFLADPVEAYHALIAPYAHHGEVNWRGETLANDTFAVAKEDPGGPLVVFTSAGFEGRGPEDAERIVAFLHGVYAVQDYYAGLPGNIRQAVYSGVGVDGGDGITVSLWQNDAAMMQAAYKPGEHRGQMDNHKKTSRMDRSSFTRARIIASKGSWKGCNPVSEIERVAV</sequence>
<evidence type="ECO:0000313" key="2">
    <source>
        <dbReference type="Proteomes" id="UP001151234"/>
    </source>
</evidence>
<organism evidence="1 2">
    <name type="scientific">Hoeflea prorocentri</name>
    <dbReference type="NCBI Taxonomy" id="1922333"/>
    <lineage>
        <taxon>Bacteria</taxon>
        <taxon>Pseudomonadati</taxon>
        <taxon>Pseudomonadota</taxon>
        <taxon>Alphaproteobacteria</taxon>
        <taxon>Hyphomicrobiales</taxon>
        <taxon>Rhizobiaceae</taxon>
        <taxon>Hoeflea</taxon>
    </lineage>
</organism>
<comment type="caution">
    <text evidence="1">The sequence shown here is derived from an EMBL/GenBank/DDBJ whole genome shotgun (WGS) entry which is preliminary data.</text>
</comment>
<name>A0A9X3UM04_9HYPH</name>
<keyword evidence="2" id="KW-1185">Reference proteome</keyword>
<dbReference type="Proteomes" id="UP001151234">
    <property type="component" value="Unassembled WGS sequence"/>
</dbReference>
<evidence type="ECO:0000313" key="1">
    <source>
        <dbReference type="EMBL" id="MDA5400665.1"/>
    </source>
</evidence>
<dbReference type="RefSeq" id="WP_267992400.1">
    <property type="nucleotide sequence ID" value="NZ_JAPJZI010000001.1"/>
</dbReference>
<dbReference type="EMBL" id="JAPJZI010000001">
    <property type="protein sequence ID" value="MDA5400665.1"/>
    <property type="molecule type" value="Genomic_DNA"/>
</dbReference>
<dbReference type="AlphaFoldDB" id="A0A9X3UM04"/>
<accession>A0A9X3UM04</accession>
<protein>
    <submittedName>
        <fullName evidence="1">Uncharacterized protein</fullName>
    </submittedName>
</protein>